<feature type="transmembrane region" description="Helical" evidence="2">
    <location>
        <begin position="32"/>
        <end position="54"/>
    </location>
</feature>
<accession>A0ABV4UQ91</accession>
<name>A0ABV4UQ91_9MICC</name>
<comment type="caution">
    <text evidence="3">The sequence shown here is derived from an EMBL/GenBank/DDBJ whole genome shotgun (WGS) entry which is preliminary data.</text>
</comment>
<organism evidence="3 4">
    <name type="scientific">Arthrobacter halodurans</name>
    <dbReference type="NCBI Taxonomy" id="516699"/>
    <lineage>
        <taxon>Bacteria</taxon>
        <taxon>Bacillati</taxon>
        <taxon>Actinomycetota</taxon>
        <taxon>Actinomycetes</taxon>
        <taxon>Micrococcales</taxon>
        <taxon>Micrococcaceae</taxon>
        <taxon>Arthrobacter</taxon>
    </lineage>
</organism>
<keyword evidence="2" id="KW-0812">Transmembrane</keyword>
<evidence type="ECO:0000256" key="2">
    <source>
        <dbReference type="SAM" id="Phobius"/>
    </source>
</evidence>
<protein>
    <recommendedName>
        <fullName evidence="5">Sap, sulfolipid-1-addressing protein</fullName>
    </recommendedName>
</protein>
<dbReference type="EMBL" id="JBHDLJ010000004">
    <property type="protein sequence ID" value="MFB0834293.1"/>
    <property type="molecule type" value="Genomic_DNA"/>
</dbReference>
<feature type="region of interest" description="Disordered" evidence="1">
    <location>
        <begin position="98"/>
        <end position="123"/>
    </location>
</feature>
<proteinExistence type="predicted"/>
<sequence length="200" mass="19950">MAVLALILVVLAAVGGLPQYFRRFRGRSHRLLYATAGTQLTLLGAAAILAATAGAAGGPAGVNAPVAAAFTVAAAALGGGPVTLAILRLSHREDVAEERERDAAAAGGGGTPARADTTAAGPGQPVLRGGAWIGVLERTAIAATLWAGWPEGLAVVLAVKGLGRYSELGQDGAAERFILGTFASVLWACACAGIGFLLRA</sequence>
<evidence type="ECO:0000313" key="3">
    <source>
        <dbReference type="EMBL" id="MFB0834293.1"/>
    </source>
</evidence>
<dbReference type="RefSeq" id="WP_373971461.1">
    <property type="nucleotide sequence ID" value="NZ_JBHDLJ010000004.1"/>
</dbReference>
<keyword evidence="4" id="KW-1185">Reference proteome</keyword>
<keyword evidence="2" id="KW-0472">Membrane</keyword>
<dbReference type="Proteomes" id="UP001575652">
    <property type="component" value="Unassembled WGS sequence"/>
</dbReference>
<gene>
    <name evidence="3" type="ORF">ACETWP_06820</name>
</gene>
<evidence type="ECO:0000256" key="1">
    <source>
        <dbReference type="SAM" id="MobiDB-lite"/>
    </source>
</evidence>
<reference evidence="3 4" key="1">
    <citation type="submission" date="2024-09" db="EMBL/GenBank/DDBJ databases">
        <authorList>
            <person name="Salinas-Garcia M.A."/>
            <person name="Prieme A."/>
        </authorList>
    </citation>
    <scope>NUCLEOTIDE SEQUENCE [LARGE SCALE GENOMIC DNA]</scope>
    <source>
        <strain evidence="3 4">DSM 21081</strain>
    </source>
</reference>
<feature type="transmembrane region" description="Helical" evidence="2">
    <location>
        <begin position="66"/>
        <end position="87"/>
    </location>
</feature>
<evidence type="ECO:0008006" key="5">
    <source>
        <dbReference type="Google" id="ProtNLM"/>
    </source>
</evidence>
<feature type="transmembrane region" description="Helical" evidence="2">
    <location>
        <begin position="177"/>
        <end position="198"/>
    </location>
</feature>
<feature type="compositionally biased region" description="Low complexity" evidence="1">
    <location>
        <begin position="112"/>
        <end position="123"/>
    </location>
</feature>
<keyword evidence="2" id="KW-1133">Transmembrane helix</keyword>
<evidence type="ECO:0000313" key="4">
    <source>
        <dbReference type="Proteomes" id="UP001575652"/>
    </source>
</evidence>